<dbReference type="Pfam" id="PF08241">
    <property type="entry name" value="Methyltransf_11"/>
    <property type="match status" value="1"/>
</dbReference>
<name>A0A0W0FX42_MONRR</name>
<dbReference type="PANTHER" id="PTHR43861">
    <property type="entry name" value="TRANS-ACONITATE 2-METHYLTRANSFERASE-RELATED"/>
    <property type="match status" value="1"/>
</dbReference>
<protein>
    <recommendedName>
        <fullName evidence="2">Methyltransferase type 11 domain-containing protein</fullName>
    </recommendedName>
</protein>
<reference evidence="3 4" key="1">
    <citation type="submission" date="2015-12" db="EMBL/GenBank/DDBJ databases">
        <title>Draft genome sequence of Moniliophthora roreri, the causal agent of frosty pod rot of cacao.</title>
        <authorList>
            <person name="Aime M.C."/>
            <person name="Diaz-Valderrama J.R."/>
            <person name="Kijpornyongpan T."/>
            <person name="Phillips-Mora W."/>
        </authorList>
    </citation>
    <scope>NUCLEOTIDE SEQUENCE [LARGE SCALE GENOMIC DNA]</scope>
    <source>
        <strain evidence="3 4">MCA 2952</strain>
    </source>
</reference>
<feature type="domain" description="Methyltransferase type 11" evidence="2">
    <location>
        <begin position="57"/>
        <end position="156"/>
    </location>
</feature>
<dbReference type="EMBL" id="LATX01001551">
    <property type="protein sequence ID" value="KTB40757.1"/>
    <property type="molecule type" value="Genomic_DNA"/>
</dbReference>
<dbReference type="eggNOG" id="KOG1270">
    <property type="taxonomic scope" value="Eukaryota"/>
</dbReference>
<evidence type="ECO:0000259" key="2">
    <source>
        <dbReference type="Pfam" id="PF08241"/>
    </source>
</evidence>
<sequence>MVNTNELYCANQAHWDRMAKDLDKNPWGIAGMKLARSMLPHILEAVSFDKEKTQVMDFACGNGFNSSLLAPYSKSILGVDISSGMVDEYNRNVERWSLDKKQLNALRADIEDAHGTELEGKTFDVIYCSMVYHHFPSIEETTKVLATYLKPGGTLLVIDWIKPETEEEYPDEIKPIMKVAGIGELEMKEAFVNAGLRFRSYDPAVHFDEMVDGRQVNNKAFLACADK</sequence>
<gene>
    <name evidence="3" type="ORF">WG66_6649</name>
</gene>
<comment type="caution">
    <text evidence="3">The sequence shown here is derived from an EMBL/GenBank/DDBJ whole genome shotgun (WGS) entry which is preliminary data.</text>
</comment>
<dbReference type="Gene3D" id="3.40.50.150">
    <property type="entry name" value="Vaccinia Virus protein VP39"/>
    <property type="match status" value="1"/>
</dbReference>
<evidence type="ECO:0000313" key="3">
    <source>
        <dbReference type="EMBL" id="KTB40757.1"/>
    </source>
</evidence>
<proteinExistence type="predicted"/>
<dbReference type="GO" id="GO:0008757">
    <property type="term" value="F:S-adenosylmethionine-dependent methyltransferase activity"/>
    <property type="evidence" value="ECO:0007669"/>
    <property type="project" value="InterPro"/>
</dbReference>
<evidence type="ECO:0000256" key="1">
    <source>
        <dbReference type="ARBA" id="ARBA00022679"/>
    </source>
</evidence>
<dbReference type="SUPFAM" id="SSF53335">
    <property type="entry name" value="S-adenosyl-L-methionine-dependent methyltransferases"/>
    <property type="match status" value="1"/>
</dbReference>
<dbReference type="InterPro" id="IPR029063">
    <property type="entry name" value="SAM-dependent_MTases_sf"/>
</dbReference>
<dbReference type="AlphaFoldDB" id="A0A0W0FX42"/>
<dbReference type="Proteomes" id="UP000054988">
    <property type="component" value="Unassembled WGS sequence"/>
</dbReference>
<evidence type="ECO:0000313" key="4">
    <source>
        <dbReference type="Proteomes" id="UP000054988"/>
    </source>
</evidence>
<dbReference type="InterPro" id="IPR013216">
    <property type="entry name" value="Methyltransf_11"/>
</dbReference>
<keyword evidence="1" id="KW-0808">Transferase</keyword>
<dbReference type="PANTHER" id="PTHR43861:SF3">
    <property type="entry name" value="PUTATIVE (AFU_ORTHOLOGUE AFUA_2G14390)-RELATED"/>
    <property type="match status" value="1"/>
</dbReference>
<organism evidence="3 4">
    <name type="scientific">Moniliophthora roreri</name>
    <name type="common">Frosty pod rot fungus</name>
    <name type="synonym">Monilia roreri</name>
    <dbReference type="NCBI Taxonomy" id="221103"/>
    <lineage>
        <taxon>Eukaryota</taxon>
        <taxon>Fungi</taxon>
        <taxon>Dikarya</taxon>
        <taxon>Basidiomycota</taxon>
        <taxon>Agaricomycotina</taxon>
        <taxon>Agaricomycetes</taxon>
        <taxon>Agaricomycetidae</taxon>
        <taxon>Agaricales</taxon>
        <taxon>Marasmiineae</taxon>
        <taxon>Marasmiaceae</taxon>
        <taxon>Moniliophthora</taxon>
    </lineage>
</organism>
<dbReference type="CDD" id="cd02440">
    <property type="entry name" value="AdoMet_MTases"/>
    <property type="match status" value="1"/>
</dbReference>
<accession>A0A0W0FX42</accession>